<dbReference type="InterPro" id="IPR036390">
    <property type="entry name" value="WH_DNA-bd_sf"/>
</dbReference>
<dbReference type="SUPFAM" id="SSF46785">
    <property type="entry name" value="Winged helix' DNA-binding domain"/>
    <property type="match status" value="1"/>
</dbReference>
<reference evidence="5 6" key="1">
    <citation type="submission" date="2019-02" db="EMBL/GenBank/DDBJ databases">
        <title>Planctomycetal bacteria perform biofilm scaping via a novel small molecule.</title>
        <authorList>
            <person name="Jeske O."/>
            <person name="Boedeker C."/>
            <person name="Wiegand S."/>
            <person name="Breitling P."/>
            <person name="Kallscheuer N."/>
            <person name="Jogler M."/>
            <person name="Rohde M."/>
            <person name="Petersen J."/>
            <person name="Medema M.H."/>
            <person name="Surup F."/>
            <person name="Jogler C."/>
        </authorList>
    </citation>
    <scope>NUCLEOTIDE SEQUENCE [LARGE SCALE GENOMIC DNA]</scope>
    <source>
        <strain evidence="5 6">Mal15</strain>
    </source>
</reference>
<dbReference type="GO" id="GO:0003677">
    <property type="term" value="F:DNA binding"/>
    <property type="evidence" value="ECO:0007669"/>
    <property type="project" value="UniProtKB-KW"/>
</dbReference>
<keyword evidence="1" id="KW-0805">Transcription regulation</keyword>
<dbReference type="RefSeq" id="WP_147868622.1">
    <property type="nucleotide sequence ID" value="NZ_CP036264.1"/>
</dbReference>
<accession>A0A5B9MF74</accession>
<dbReference type="InterPro" id="IPR036388">
    <property type="entry name" value="WH-like_DNA-bd_sf"/>
</dbReference>
<protein>
    <submittedName>
        <fullName evidence="5">Transcriptional repressor SdpR</fullName>
    </submittedName>
</protein>
<dbReference type="InterPro" id="IPR051011">
    <property type="entry name" value="Metal_resp_trans_reg"/>
</dbReference>
<evidence type="ECO:0000259" key="4">
    <source>
        <dbReference type="PROSITE" id="PS50987"/>
    </source>
</evidence>
<gene>
    <name evidence="5" type="primary">sdpR</name>
    <name evidence="5" type="ORF">Mal15_32390</name>
</gene>
<keyword evidence="2" id="KW-0238">DNA-binding</keyword>
<proteinExistence type="predicted"/>
<keyword evidence="3" id="KW-0804">Transcription</keyword>
<dbReference type="PROSITE" id="PS50987">
    <property type="entry name" value="HTH_ARSR_2"/>
    <property type="match status" value="1"/>
</dbReference>
<dbReference type="PANTHER" id="PTHR43132:SF6">
    <property type="entry name" value="HTH-TYPE TRANSCRIPTIONAL REPRESSOR CZRA"/>
    <property type="match status" value="1"/>
</dbReference>
<sequence>MSQSGNDEETRCAAYLKAVGDPLRIRIVRALQHGALSVSDLAELLDQEMGVVSHHLRVLYHADIAQTRREGKYVYYSLNEEFLRAGRRRENRVLDFGCCRLDVGETSPN</sequence>
<evidence type="ECO:0000313" key="6">
    <source>
        <dbReference type="Proteomes" id="UP000321353"/>
    </source>
</evidence>
<dbReference type="EMBL" id="CP036264">
    <property type="protein sequence ID" value="QEF99179.1"/>
    <property type="molecule type" value="Genomic_DNA"/>
</dbReference>
<dbReference type="PANTHER" id="PTHR43132">
    <property type="entry name" value="ARSENICAL RESISTANCE OPERON REPRESSOR ARSR-RELATED"/>
    <property type="match status" value="1"/>
</dbReference>
<dbReference type="InterPro" id="IPR001845">
    <property type="entry name" value="HTH_ArsR_DNA-bd_dom"/>
</dbReference>
<dbReference type="Gene3D" id="1.10.10.10">
    <property type="entry name" value="Winged helix-like DNA-binding domain superfamily/Winged helix DNA-binding domain"/>
    <property type="match status" value="1"/>
</dbReference>
<evidence type="ECO:0000256" key="1">
    <source>
        <dbReference type="ARBA" id="ARBA00023015"/>
    </source>
</evidence>
<dbReference type="KEGG" id="smam:Mal15_32390"/>
<dbReference type="Pfam" id="PF12840">
    <property type="entry name" value="HTH_20"/>
    <property type="match status" value="1"/>
</dbReference>
<evidence type="ECO:0000313" key="5">
    <source>
        <dbReference type="EMBL" id="QEF99179.1"/>
    </source>
</evidence>
<dbReference type="Proteomes" id="UP000321353">
    <property type="component" value="Chromosome"/>
</dbReference>
<dbReference type="AlphaFoldDB" id="A0A5B9MF74"/>
<keyword evidence="6" id="KW-1185">Reference proteome</keyword>
<dbReference type="NCBIfam" id="NF033788">
    <property type="entry name" value="HTH_metalloreg"/>
    <property type="match status" value="1"/>
</dbReference>
<name>A0A5B9MF74_9BACT</name>
<organism evidence="5 6">
    <name type="scientific">Stieleria maiorica</name>
    <dbReference type="NCBI Taxonomy" id="2795974"/>
    <lineage>
        <taxon>Bacteria</taxon>
        <taxon>Pseudomonadati</taxon>
        <taxon>Planctomycetota</taxon>
        <taxon>Planctomycetia</taxon>
        <taxon>Pirellulales</taxon>
        <taxon>Pirellulaceae</taxon>
        <taxon>Stieleria</taxon>
    </lineage>
</organism>
<dbReference type="InterPro" id="IPR011991">
    <property type="entry name" value="ArsR-like_HTH"/>
</dbReference>
<dbReference type="SMART" id="SM00418">
    <property type="entry name" value="HTH_ARSR"/>
    <property type="match status" value="1"/>
</dbReference>
<dbReference type="CDD" id="cd00090">
    <property type="entry name" value="HTH_ARSR"/>
    <property type="match status" value="1"/>
</dbReference>
<dbReference type="PRINTS" id="PR00778">
    <property type="entry name" value="HTHARSR"/>
</dbReference>
<evidence type="ECO:0000256" key="2">
    <source>
        <dbReference type="ARBA" id="ARBA00023125"/>
    </source>
</evidence>
<feature type="domain" description="HTH arsR-type" evidence="4">
    <location>
        <begin position="4"/>
        <end position="98"/>
    </location>
</feature>
<dbReference type="GO" id="GO:0003700">
    <property type="term" value="F:DNA-binding transcription factor activity"/>
    <property type="evidence" value="ECO:0007669"/>
    <property type="project" value="InterPro"/>
</dbReference>
<evidence type="ECO:0000256" key="3">
    <source>
        <dbReference type="ARBA" id="ARBA00023163"/>
    </source>
</evidence>